<dbReference type="PANTHER" id="PTHR43540:SF1">
    <property type="entry name" value="ISOCHORISMATASE HYDROLASE"/>
    <property type="match status" value="1"/>
</dbReference>
<dbReference type="GO" id="GO:0016787">
    <property type="term" value="F:hydrolase activity"/>
    <property type="evidence" value="ECO:0007669"/>
    <property type="project" value="UniProtKB-KW"/>
</dbReference>
<evidence type="ECO:0000256" key="1">
    <source>
        <dbReference type="ARBA" id="ARBA00022801"/>
    </source>
</evidence>
<keyword evidence="1 3" id="KW-0378">Hydrolase</keyword>
<reference evidence="3 4" key="1">
    <citation type="submission" date="2018-05" db="EMBL/GenBank/DDBJ databases">
        <title>Chitinophaga sp. K3CV102501T nov., isolated from isolated from a monsoon evergreen broad-leaved forest soil.</title>
        <authorList>
            <person name="Lv Y."/>
        </authorList>
    </citation>
    <scope>NUCLEOTIDE SEQUENCE [LARGE SCALE GENOMIC DNA]</scope>
    <source>
        <strain evidence="3 4">GDMCC 1.1325</strain>
    </source>
</reference>
<protein>
    <submittedName>
        <fullName evidence="3">Cysteine hydrolase</fullName>
    </submittedName>
</protein>
<dbReference type="OrthoDB" id="9791276at2"/>
<dbReference type="Gene3D" id="3.40.50.850">
    <property type="entry name" value="Isochorismatase-like"/>
    <property type="match status" value="1"/>
</dbReference>
<sequence length="179" mass="19767">MEKKALIIIDVQNDYFKGGKMELYRPDAAADNIKRILEKCRKEGIPVVYIQHAAADGFLVANTTGAEIHPSVLPLPGEKIITKHYPNSFRETALLDYLKQIGVSNLIITGMMTHVCVDATTRAAKDLGFHCTVVADACATRELEVDAEKVPAVDVQRALIGSLGFYYADIVNTQQYLKQ</sequence>
<dbReference type="AlphaFoldDB" id="A0A365Y657"/>
<organism evidence="3 4">
    <name type="scientific">Chitinophaga flava</name>
    <dbReference type="NCBI Taxonomy" id="2259036"/>
    <lineage>
        <taxon>Bacteria</taxon>
        <taxon>Pseudomonadati</taxon>
        <taxon>Bacteroidota</taxon>
        <taxon>Chitinophagia</taxon>
        <taxon>Chitinophagales</taxon>
        <taxon>Chitinophagaceae</taxon>
        <taxon>Chitinophaga</taxon>
    </lineage>
</organism>
<feature type="domain" description="Isochorismatase-like" evidence="2">
    <location>
        <begin position="5"/>
        <end position="144"/>
    </location>
</feature>
<gene>
    <name evidence="3" type="ORF">DF182_01750</name>
</gene>
<dbReference type="Proteomes" id="UP000253410">
    <property type="component" value="Unassembled WGS sequence"/>
</dbReference>
<comment type="caution">
    <text evidence="3">The sequence shown here is derived from an EMBL/GenBank/DDBJ whole genome shotgun (WGS) entry which is preliminary data.</text>
</comment>
<dbReference type="CDD" id="cd01014">
    <property type="entry name" value="nicotinamidase_related"/>
    <property type="match status" value="1"/>
</dbReference>
<dbReference type="EMBL" id="QFFJ01000001">
    <property type="protein sequence ID" value="RBL94063.1"/>
    <property type="molecule type" value="Genomic_DNA"/>
</dbReference>
<accession>A0A365Y657</accession>
<dbReference type="InterPro" id="IPR036380">
    <property type="entry name" value="Isochorismatase-like_sf"/>
</dbReference>
<dbReference type="InterPro" id="IPR000868">
    <property type="entry name" value="Isochorismatase-like_dom"/>
</dbReference>
<evidence type="ECO:0000313" key="4">
    <source>
        <dbReference type="Proteomes" id="UP000253410"/>
    </source>
</evidence>
<evidence type="ECO:0000259" key="2">
    <source>
        <dbReference type="Pfam" id="PF00857"/>
    </source>
</evidence>
<keyword evidence="4" id="KW-1185">Reference proteome</keyword>
<dbReference type="Pfam" id="PF00857">
    <property type="entry name" value="Isochorismatase"/>
    <property type="match status" value="1"/>
</dbReference>
<dbReference type="PANTHER" id="PTHR43540">
    <property type="entry name" value="PEROXYUREIDOACRYLATE/UREIDOACRYLATE AMIDOHYDROLASE-RELATED"/>
    <property type="match status" value="1"/>
</dbReference>
<evidence type="ECO:0000313" key="3">
    <source>
        <dbReference type="EMBL" id="RBL94063.1"/>
    </source>
</evidence>
<dbReference type="SUPFAM" id="SSF52499">
    <property type="entry name" value="Isochorismatase-like hydrolases"/>
    <property type="match status" value="1"/>
</dbReference>
<dbReference type="InterPro" id="IPR050272">
    <property type="entry name" value="Isochorismatase-like_hydrls"/>
</dbReference>
<proteinExistence type="predicted"/>
<name>A0A365Y657_9BACT</name>